<reference evidence="3" key="1">
    <citation type="submission" date="2015-06" db="UniProtKB">
        <authorList>
            <consortium name="EnsemblPlants"/>
        </authorList>
    </citation>
    <scope>IDENTIFICATION</scope>
</reference>
<evidence type="ECO:0000313" key="4">
    <source>
        <dbReference type="Proteomes" id="UP000007306"/>
    </source>
</evidence>
<dbReference type="PANTHER" id="PTHR42785:SF1">
    <property type="entry name" value="DNA TOPOISOMERASE"/>
    <property type="match status" value="1"/>
</dbReference>
<dbReference type="Pfam" id="PF01131">
    <property type="entry name" value="Topoisom_bac"/>
    <property type="match status" value="1"/>
</dbReference>
<dbReference type="GO" id="GO:0003917">
    <property type="term" value="F:DNA topoisomerase type I (single strand cut, ATP-independent) activity"/>
    <property type="evidence" value="ECO:0007669"/>
    <property type="project" value="InterPro"/>
</dbReference>
<accession>I1P0C4</accession>
<dbReference type="AlphaFoldDB" id="I1P0C4"/>
<dbReference type="STRING" id="4538.I1P0C4"/>
<dbReference type="GO" id="GO:0006265">
    <property type="term" value="P:DNA topological change"/>
    <property type="evidence" value="ECO:0007669"/>
    <property type="project" value="InterPro"/>
</dbReference>
<dbReference type="eggNOG" id="KOG1956">
    <property type="taxonomic scope" value="Eukaryota"/>
</dbReference>
<sequence length="108" mass="11959">MIFHSSASNLDFKGYQAVYDDTEASPSSNNSEDDAVHQDNFEALSKLKVKDLMSPVNVHLAQNFTKPPSRYSESALIKRLEELGIGGPSTYSSIMKVLQVPYSYNPLS</sequence>
<reference evidence="3 4" key="2">
    <citation type="submission" date="2018-04" db="EMBL/GenBank/DDBJ databases">
        <title>OglaRS2 (Oryza glaberrima Reference Sequence Version 2).</title>
        <authorList>
            <person name="Zhang J."/>
            <person name="Kudrna D."/>
            <person name="Lee S."/>
            <person name="Talag J."/>
            <person name="Rajasekar S."/>
            <person name="Wing R.A."/>
        </authorList>
    </citation>
    <scope>NUCLEOTIDE SEQUENCE [LARGE SCALE GENOMIC DNA]</scope>
    <source>
        <strain evidence="3 4">cv. IRGC 96717</strain>
    </source>
</reference>
<dbReference type="InterPro" id="IPR013824">
    <property type="entry name" value="Topo_IA_cen_sub1"/>
</dbReference>
<evidence type="ECO:0000313" key="3">
    <source>
        <dbReference type="EnsemblPlants" id="ORGLA02G0143000.1"/>
    </source>
</evidence>
<organism evidence="3 4">
    <name type="scientific">Oryza glaberrima</name>
    <name type="common">African rice</name>
    <dbReference type="NCBI Taxonomy" id="4538"/>
    <lineage>
        <taxon>Eukaryota</taxon>
        <taxon>Viridiplantae</taxon>
        <taxon>Streptophyta</taxon>
        <taxon>Embryophyta</taxon>
        <taxon>Tracheophyta</taxon>
        <taxon>Spermatophyta</taxon>
        <taxon>Magnoliopsida</taxon>
        <taxon>Liliopsida</taxon>
        <taxon>Poales</taxon>
        <taxon>Poaceae</taxon>
        <taxon>BOP clade</taxon>
        <taxon>Oryzoideae</taxon>
        <taxon>Oryzeae</taxon>
        <taxon>Oryzinae</taxon>
        <taxon>Oryza</taxon>
    </lineage>
</organism>
<protein>
    <recommendedName>
        <fullName evidence="2">Topo IA-type catalytic domain-containing protein</fullName>
    </recommendedName>
</protein>
<dbReference type="EnsemblPlants" id="ORGLA02G0143000.1">
    <property type="protein sequence ID" value="ORGLA02G0143000.1"/>
    <property type="gene ID" value="ORGLA02G0143000"/>
</dbReference>
<dbReference type="InterPro" id="IPR013497">
    <property type="entry name" value="Topo_IA_cen"/>
</dbReference>
<keyword evidence="1" id="KW-0413">Isomerase</keyword>
<name>I1P0C4_ORYGL</name>
<dbReference type="Proteomes" id="UP000007306">
    <property type="component" value="Chromosome 2"/>
</dbReference>
<evidence type="ECO:0000259" key="2">
    <source>
        <dbReference type="PROSITE" id="PS52039"/>
    </source>
</evidence>
<evidence type="ECO:0000256" key="1">
    <source>
        <dbReference type="ARBA" id="ARBA00023235"/>
    </source>
</evidence>
<dbReference type="PROSITE" id="PS52039">
    <property type="entry name" value="TOPO_IA_2"/>
    <property type="match status" value="1"/>
</dbReference>
<proteinExistence type="predicted"/>
<dbReference type="InterPro" id="IPR000380">
    <property type="entry name" value="Topo_IA"/>
</dbReference>
<dbReference type="Gramene" id="ORGLA02G0143000.1">
    <property type="protein sequence ID" value="ORGLA02G0143000.1"/>
    <property type="gene ID" value="ORGLA02G0143000"/>
</dbReference>
<keyword evidence="4" id="KW-1185">Reference proteome</keyword>
<dbReference type="SUPFAM" id="SSF56712">
    <property type="entry name" value="Prokaryotic type I DNA topoisomerase"/>
    <property type="match status" value="1"/>
</dbReference>
<dbReference type="GO" id="GO:0003677">
    <property type="term" value="F:DNA binding"/>
    <property type="evidence" value="ECO:0007669"/>
    <property type="project" value="InterPro"/>
</dbReference>
<dbReference type="Gene3D" id="1.10.460.10">
    <property type="entry name" value="Topoisomerase I, domain 2"/>
    <property type="match status" value="1"/>
</dbReference>
<dbReference type="InterPro" id="IPR023405">
    <property type="entry name" value="Topo_IA_core_domain"/>
</dbReference>
<dbReference type="PANTHER" id="PTHR42785">
    <property type="entry name" value="DNA TOPOISOMERASE, TYPE IA, CORE"/>
    <property type="match status" value="1"/>
</dbReference>
<feature type="domain" description="Topo IA-type catalytic" evidence="2">
    <location>
        <begin position="1"/>
        <end position="108"/>
    </location>
</feature>
<dbReference type="HOGENOM" id="CLU_2201100_0_0_1"/>